<reference evidence="3" key="1">
    <citation type="journal article" date="2002" name="Science">
        <title>The draft genome of Ciona intestinalis: insights into chordate and vertebrate origins.</title>
        <authorList>
            <person name="Dehal P."/>
            <person name="Satou Y."/>
            <person name="Campbell R.K."/>
            <person name="Chapman J."/>
            <person name="Degnan B."/>
            <person name="De Tomaso A."/>
            <person name="Davidson B."/>
            <person name="Di Gregorio A."/>
            <person name="Gelpke M."/>
            <person name="Goodstein D.M."/>
            <person name="Harafuji N."/>
            <person name="Hastings K.E."/>
            <person name="Ho I."/>
            <person name="Hotta K."/>
            <person name="Huang W."/>
            <person name="Kawashima T."/>
            <person name="Lemaire P."/>
            <person name="Martinez D."/>
            <person name="Meinertzhagen I.A."/>
            <person name="Necula S."/>
            <person name="Nonaka M."/>
            <person name="Putnam N."/>
            <person name="Rash S."/>
            <person name="Saiga H."/>
            <person name="Satake M."/>
            <person name="Terry A."/>
            <person name="Yamada L."/>
            <person name="Wang H.G."/>
            <person name="Awazu S."/>
            <person name="Azumi K."/>
            <person name="Boore J."/>
            <person name="Branno M."/>
            <person name="Chin-Bow S."/>
            <person name="DeSantis R."/>
            <person name="Doyle S."/>
            <person name="Francino P."/>
            <person name="Keys D.N."/>
            <person name="Haga S."/>
            <person name="Hayashi H."/>
            <person name="Hino K."/>
            <person name="Imai K.S."/>
            <person name="Inaba K."/>
            <person name="Kano S."/>
            <person name="Kobayashi K."/>
            <person name="Kobayashi M."/>
            <person name="Lee B.I."/>
            <person name="Makabe K.W."/>
            <person name="Manohar C."/>
            <person name="Matassi G."/>
            <person name="Medina M."/>
            <person name="Mochizuki Y."/>
            <person name="Mount S."/>
            <person name="Morishita T."/>
            <person name="Miura S."/>
            <person name="Nakayama A."/>
            <person name="Nishizaka S."/>
            <person name="Nomoto H."/>
            <person name="Ohta F."/>
            <person name="Oishi K."/>
            <person name="Rigoutsos I."/>
            <person name="Sano M."/>
            <person name="Sasaki A."/>
            <person name="Sasakura Y."/>
            <person name="Shoguchi E."/>
            <person name="Shin-i T."/>
            <person name="Spagnuolo A."/>
            <person name="Stainier D."/>
            <person name="Suzuki M.M."/>
            <person name="Tassy O."/>
            <person name="Takatori N."/>
            <person name="Tokuoka M."/>
            <person name="Yagi K."/>
            <person name="Yoshizaki F."/>
            <person name="Wada S."/>
            <person name="Zhang C."/>
            <person name="Hyatt P.D."/>
            <person name="Larimer F."/>
            <person name="Detter C."/>
            <person name="Doggett N."/>
            <person name="Glavina T."/>
            <person name="Hawkins T."/>
            <person name="Richardson P."/>
            <person name="Lucas S."/>
            <person name="Kohara Y."/>
            <person name="Levine M."/>
            <person name="Satoh N."/>
            <person name="Rokhsar D.S."/>
        </authorList>
    </citation>
    <scope>NUCLEOTIDE SEQUENCE [LARGE SCALE GENOMIC DNA]</scope>
</reference>
<dbReference type="InParanoid" id="F6QKU2"/>
<sequence>MRLVDIRDAATLLPIIADCIAPNSTIYSDEWRAYAGISAMPQNYTHKTVNHSYQFVSESGVHPNHVENLWRNCKRELAKRNGVRRDFIPSYLDEFMWRRSRSVQNFFPEILEAIRRQYTV</sequence>
<evidence type="ECO:0000313" key="2">
    <source>
        <dbReference type="Ensembl" id="ENSCINP00000025243.2"/>
    </source>
</evidence>
<dbReference type="Proteomes" id="UP000008144">
    <property type="component" value="Unassembled WGS sequence"/>
</dbReference>
<dbReference type="Ensembl" id="ENSCINT00000025489.2">
    <property type="protein sequence ID" value="ENSCINP00000025243.2"/>
    <property type="gene ID" value="ENSCING00000013838.2"/>
</dbReference>
<reference evidence="2" key="2">
    <citation type="submission" date="2025-08" db="UniProtKB">
        <authorList>
            <consortium name="Ensembl"/>
        </authorList>
    </citation>
    <scope>IDENTIFICATION</scope>
</reference>
<dbReference type="PANTHER" id="PTHR47163">
    <property type="entry name" value="DDE_TNP_IS1595 DOMAIN-CONTAINING PROTEIN"/>
    <property type="match status" value="1"/>
</dbReference>
<dbReference type="PANTHER" id="PTHR47163:SF2">
    <property type="entry name" value="SI:DKEY-17M8.2"/>
    <property type="match status" value="1"/>
</dbReference>
<dbReference type="NCBIfam" id="NF033547">
    <property type="entry name" value="transpos_IS1595"/>
    <property type="match status" value="1"/>
</dbReference>
<dbReference type="HOGENOM" id="CLU_044348_6_5_1"/>
<name>F6QKU2_CIOIN</name>
<dbReference type="OMA" id="NCKRELA"/>
<dbReference type="InterPro" id="IPR053164">
    <property type="entry name" value="IS1016-like_transposase"/>
</dbReference>
<dbReference type="SMART" id="SM01126">
    <property type="entry name" value="DDE_Tnp_IS1595"/>
    <property type="match status" value="1"/>
</dbReference>
<accession>F6QKU2</accession>
<keyword evidence="3" id="KW-1185">Reference proteome</keyword>
<dbReference type="InterPro" id="IPR024445">
    <property type="entry name" value="Tnp_ISXO2-like"/>
</dbReference>
<evidence type="ECO:0000313" key="3">
    <source>
        <dbReference type="Proteomes" id="UP000008144"/>
    </source>
</evidence>
<reference evidence="2" key="3">
    <citation type="submission" date="2025-09" db="UniProtKB">
        <authorList>
            <consortium name="Ensembl"/>
        </authorList>
    </citation>
    <scope>IDENTIFICATION</scope>
</reference>
<feature type="domain" description="ISXO2-like transposase" evidence="1">
    <location>
        <begin position="1"/>
        <end position="100"/>
    </location>
</feature>
<proteinExistence type="predicted"/>
<gene>
    <name evidence="2" type="primary">LOC100181297</name>
</gene>
<protein>
    <submittedName>
        <fullName evidence="2">Uncharacterized LOC100181297</fullName>
    </submittedName>
</protein>
<dbReference type="AlphaFoldDB" id="F6QKU2"/>
<dbReference type="Pfam" id="PF12762">
    <property type="entry name" value="DDE_Tnp_IS1595"/>
    <property type="match status" value="1"/>
</dbReference>
<dbReference type="GeneTree" id="ENSGT00530000064723"/>
<evidence type="ECO:0000259" key="1">
    <source>
        <dbReference type="SMART" id="SM01126"/>
    </source>
</evidence>
<organism evidence="2 3">
    <name type="scientific">Ciona intestinalis</name>
    <name type="common">Transparent sea squirt</name>
    <name type="synonym">Ascidia intestinalis</name>
    <dbReference type="NCBI Taxonomy" id="7719"/>
    <lineage>
        <taxon>Eukaryota</taxon>
        <taxon>Metazoa</taxon>
        <taxon>Chordata</taxon>
        <taxon>Tunicata</taxon>
        <taxon>Ascidiacea</taxon>
        <taxon>Phlebobranchia</taxon>
        <taxon>Cionidae</taxon>
        <taxon>Ciona</taxon>
    </lineage>
</organism>